<dbReference type="SUPFAM" id="SSF141488">
    <property type="entry name" value="YdhA-like"/>
    <property type="match status" value="1"/>
</dbReference>
<feature type="signal peptide" evidence="1">
    <location>
        <begin position="1"/>
        <end position="22"/>
    </location>
</feature>
<reference evidence="2 3" key="1">
    <citation type="submission" date="2020-08" db="EMBL/GenBank/DDBJ databases">
        <title>Genomic Encyclopedia of Type Strains, Phase IV (KMG-IV): sequencing the most valuable type-strain genomes for metagenomic binning, comparative biology and taxonomic classification.</title>
        <authorList>
            <person name="Goeker M."/>
        </authorList>
    </citation>
    <scope>NUCLEOTIDE SEQUENCE [LARGE SCALE GENOMIC DNA]</scope>
    <source>
        <strain evidence="2 3">DSM 22975</strain>
    </source>
</reference>
<evidence type="ECO:0000313" key="2">
    <source>
        <dbReference type="EMBL" id="MBB6055685.1"/>
    </source>
</evidence>
<protein>
    <recommendedName>
        <fullName evidence="4">DUF1311 domain-containing protein</fullName>
    </recommendedName>
</protein>
<dbReference type="Proteomes" id="UP000585721">
    <property type="component" value="Unassembled WGS sequence"/>
</dbReference>
<keyword evidence="1" id="KW-0732">Signal</keyword>
<feature type="chain" id="PRO_5032412441" description="DUF1311 domain-containing protein" evidence="1">
    <location>
        <begin position="23"/>
        <end position="225"/>
    </location>
</feature>
<dbReference type="RefSeq" id="WP_188026438.1">
    <property type="nucleotide sequence ID" value="NZ_JACHGR010000005.1"/>
</dbReference>
<dbReference type="GO" id="GO:0005576">
    <property type="term" value="C:extracellular region"/>
    <property type="evidence" value="ECO:0007669"/>
    <property type="project" value="TreeGrafter"/>
</dbReference>
<dbReference type="InterPro" id="IPR052755">
    <property type="entry name" value="Lysozyme_Inhibitor_LprI"/>
</dbReference>
<proteinExistence type="predicted"/>
<dbReference type="EMBL" id="JACHGR010000005">
    <property type="protein sequence ID" value="MBB6055685.1"/>
    <property type="molecule type" value="Genomic_DNA"/>
</dbReference>
<name>A0A841GK29_9GAMM</name>
<dbReference type="InterPro" id="IPR036328">
    <property type="entry name" value="MliC_sf"/>
</dbReference>
<keyword evidence="3" id="KW-1185">Reference proteome</keyword>
<dbReference type="PANTHER" id="PTHR37549:SF1">
    <property type="entry name" value="LIPOPROTEIN LPRI"/>
    <property type="match status" value="1"/>
</dbReference>
<evidence type="ECO:0000313" key="3">
    <source>
        <dbReference type="Proteomes" id="UP000585721"/>
    </source>
</evidence>
<dbReference type="AlphaFoldDB" id="A0A841GK29"/>
<evidence type="ECO:0008006" key="4">
    <source>
        <dbReference type="Google" id="ProtNLM"/>
    </source>
</evidence>
<comment type="caution">
    <text evidence="2">The sequence shown here is derived from an EMBL/GenBank/DDBJ whole genome shotgun (WGS) entry which is preliminary data.</text>
</comment>
<organism evidence="2 3">
    <name type="scientific">Tolumonas osonensis</name>
    <dbReference type="NCBI Taxonomy" id="675874"/>
    <lineage>
        <taxon>Bacteria</taxon>
        <taxon>Pseudomonadati</taxon>
        <taxon>Pseudomonadota</taxon>
        <taxon>Gammaproteobacteria</taxon>
        <taxon>Aeromonadales</taxon>
        <taxon>Aeromonadaceae</taxon>
        <taxon>Tolumonas</taxon>
    </lineage>
</organism>
<gene>
    <name evidence="2" type="ORF">HNR75_001603</name>
</gene>
<sequence>MNISKFLLAALLLSGIQTVSVAATDSGEKGASAKPSLVTPEMMAKYAITKQTLDKKPNCNDVKEPLLLAFCERPVLTKLDGQIRQLMQELPSKQAQYPYVDLQKDQQSWLSRHDECMKDKDLKMCLELSYMERLSELQSQFDLVPKEGPIHYQCGPEKQDVWLTFYATSLPAVIVKNNDQYREAFMGPLSRGVKYTSHELTLVERKQAATIYWDDKTLECQQLAD</sequence>
<evidence type="ECO:0000256" key="1">
    <source>
        <dbReference type="SAM" id="SignalP"/>
    </source>
</evidence>
<dbReference type="PANTHER" id="PTHR37549">
    <property type="entry name" value="LIPOPROTEIN LPRI"/>
    <property type="match status" value="1"/>
</dbReference>
<accession>A0A841GK29</accession>